<comment type="subcellular location">
    <subcellularLocation>
        <location evidence="1">Cell projection</location>
        <location evidence="1">Cilium</location>
    </subcellularLocation>
    <subcellularLocation>
        <location evidence="2">Cytoplasm</location>
    </subcellularLocation>
</comment>
<sequence length="476" mass="52722">MLIAHSCHTTRPRESGDCTVNTVNDGSCLSASTLASSSVTTTQKEYTDQLWFEKEEGVFCVSLKATLPCHMLDCPSSLQLPICAIGDTVETWFCLNNVGDLPTFFTWEVPTPFQILPTTGMLEPGLGCKIKVTFEPLIAVIHDVEALCWYGKGARQKSSVQIQAAAKCTQLLVSIKHKQPKDQDTEGFQKVLHFGSVAVGCTMERQIRLYNPSVVNAPFKIEMSEDMLTKDHTFSCSISQGIVPAGEKKCLSVFFHPKTLDSRAIDYFSIVPSGCASPTLLQVVGFCKGPDVSLQHYCINFSWIRLGERSEQTLWIENKSDCIAHFQFDIDCPESVFSIRPAFGTLAGKARMTLRCAYQPTHPIICFRRVACLIHHQDPLFLDLIGTCHSDNIKPVILRPQHLTWYRTHLARGLTLYSPDILAAMLKEKKLERDENGALMLPMEVCGVPDIAAPPPEAGYLSRLPVPSLICGSHGL</sequence>
<dbReference type="GO" id="GO:0007288">
    <property type="term" value="P:sperm axoneme assembly"/>
    <property type="evidence" value="ECO:0007669"/>
    <property type="project" value="TreeGrafter"/>
</dbReference>
<keyword evidence="4" id="KW-0969">Cilium</keyword>
<proteinExistence type="predicted"/>
<dbReference type="InterPro" id="IPR013783">
    <property type="entry name" value="Ig-like_fold"/>
</dbReference>
<keyword evidence="5" id="KW-0966">Cell projection</keyword>
<evidence type="ECO:0000259" key="7">
    <source>
        <dbReference type="Pfam" id="PF24507"/>
    </source>
</evidence>
<dbReference type="Gene3D" id="2.60.40.10">
    <property type="entry name" value="Immunoglobulins"/>
    <property type="match status" value="3"/>
</dbReference>
<evidence type="ECO:0000313" key="8">
    <source>
        <dbReference type="Ensembl" id="ENSPEMP00000029976.1"/>
    </source>
</evidence>
<dbReference type="Proteomes" id="UP000694547">
    <property type="component" value="Chromosome 13"/>
</dbReference>
<reference evidence="8 9" key="1">
    <citation type="submission" date="2018-10" db="EMBL/GenBank/DDBJ databases">
        <title>Improved assembly of the deer mouse Peromyscus maniculatus genome.</title>
        <authorList>
            <person name="Lassance J.-M."/>
            <person name="Hoekstra H.E."/>
        </authorList>
    </citation>
    <scope>NUCLEOTIDE SEQUENCE [LARGE SCALE GENOMIC DNA]</scope>
</reference>
<dbReference type="PANTHER" id="PTHR46127:SF1">
    <property type="entry name" value="CILIA- AND FLAGELLA-ASSOCIATED PROTEIN 65"/>
    <property type="match status" value="1"/>
</dbReference>
<dbReference type="GO" id="GO:0036126">
    <property type="term" value="C:sperm flagellum"/>
    <property type="evidence" value="ECO:0007669"/>
    <property type="project" value="TreeGrafter"/>
</dbReference>
<dbReference type="InterPro" id="IPR058536">
    <property type="entry name" value="Ig_CFAP65_4th"/>
</dbReference>
<evidence type="ECO:0000256" key="2">
    <source>
        <dbReference type="ARBA" id="ARBA00004496"/>
    </source>
</evidence>
<dbReference type="Ensembl" id="ENSPEMT00000040775.1">
    <property type="protein sequence ID" value="ENSPEMP00000029976.1"/>
    <property type="gene ID" value="ENSPEMG00000000225.2"/>
</dbReference>
<evidence type="ECO:0000256" key="5">
    <source>
        <dbReference type="ARBA" id="ARBA00023273"/>
    </source>
</evidence>
<name>A0A8C8UE41_PERMB</name>
<dbReference type="InterPro" id="IPR052614">
    <property type="entry name" value="CFAP65"/>
</dbReference>
<evidence type="ECO:0000256" key="3">
    <source>
        <dbReference type="ARBA" id="ARBA00022490"/>
    </source>
</evidence>
<dbReference type="InterPro" id="IPR053879">
    <property type="entry name" value="HYDIN_VesB_CFA65-like_Ig"/>
</dbReference>
<protein>
    <submittedName>
        <fullName evidence="8">Cilia and flagella associated protein 65</fullName>
    </submittedName>
</protein>
<dbReference type="AlphaFoldDB" id="A0A8C8UE41"/>
<organism evidence="8 9">
    <name type="scientific">Peromyscus maniculatus bairdii</name>
    <name type="common">Prairie deer mouse</name>
    <dbReference type="NCBI Taxonomy" id="230844"/>
    <lineage>
        <taxon>Eukaryota</taxon>
        <taxon>Metazoa</taxon>
        <taxon>Chordata</taxon>
        <taxon>Craniata</taxon>
        <taxon>Vertebrata</taxon>
        <taxon>Euteleostomi</taxon>
        <taxon>Mammalia</taxon>
        <taxon>Eutheria</taxon>
        <taxon>Euarchontoglires</taxon>
        <taxon>Glires</taxon>
        <taxon>Rodentia</taxon>
        <taxon>Myomorpha</taxon>
        <taxon>Muroidea</taxon>
        <taxon>Cricetidae</taxon>
        <taxon>Neotominae</taxon>
        <taxon>Peromyscus</taxon>
    </lineage>
</organism>
<keyword evidence="9" id="KW-1185">Reference proteome</keyword>
<feature type="domain" description="CFAP65 fourth Ig-like" evidence="7">
    <location>
        <begin position="298"/>
        <end position="391"/>
    </location>
</feature>
<evidence type="ECO:0000259" key="6">
    <source>
        <dbReference type="Pfam" id="PF22544"/>
    </source>
</evidence>
<reference evidence="8" key="2">
    <citation type="submission" date="2025-08" db="UniProtKB">
        <authorList>
            <consortium name="Ensembl"/>
        </authorList>
    </citation>
    <scope>IDENTIFICATION</scope>
</reference>
<dbReference type="Pfam" id="PF22544">
    <property type="entry name" value="HYDIN_VesB_CFA65-like_Ig"/>
    <property type="match status" value="1"/>
</dbReference>
<evidence type="ECO:0000256" key="1">
    <source>
        <dbReference type="ARBA" id="ARBA00004138"/>
    </source>
</evidence>
<dbReference type="PANTHER" id="PTHR46127">
    <property type="entry name" value="CILIA- AND FLAGELLA-ASSOCIATED PROTEIN 65"/>
    <property type="match status" value="1"/>
</dbReference>
<feature type="domain" description="HYDIN/VesB/CFA65-like Ig-like" evidence="6">
    <location>
        <begin position="75"/>
        <end position="161"/>
    </location>
</feature>
<evidence type="ECO:0000256" key="4">
    <source>
        <dbReference type="ARBA" id="ARBA00023069"/>
    </source>
</evidence>
<evidence type="ECO:0000313" key="9">
    <source>
        <dbReference type="Proteomes" id="UP000694547"/>
    </source>
</evidence>
<dbReference type="GO" id="GO:0005737">
    <property type="term" value="C:cytoplasm"/>
    <property type="evidence" value="ECO:0007669"/>
    <property type="project" value="UniProtKB-SubCell"/>
</dbReference>
<dbReference type="GeneTree" id="ENSGT00430000031142"/>
<dbReference type="Pfam" id="PF24507">
    <property type="entry name" value="Ig_CFAP65_4th"/>
    <property type="match status" value="1"/>
</dbReference>
<accession>A0A8C8UE41</accession>
<keyword evidence="3" id="KW-0963">Cytoplasm</keyword>
<reference evidence="8" key="3">
    <citation type="submission" date="2025-09" db="UniProtKB">
        <authorList>
            <consortium name="Ensembl"/>
        </authorList>
    </citation>
    <scope>IDENTIFICATION</scope>
</reference>
<gene>
    <name evidence="8" type="primary">Cfap65</name>
</gene>